<evidence type="ECO:0000256" key="3">
    <source>
        <dbReference type="ARBA" id="ARBA00023052"/>
    </source>
</evidence>
<dbReference type="CDD" id="cd07033">
    <property type="entry name" value="TPP_PYR_DXS_TK_like"/>
    <property type="match status" value="1"/>
</dbReference>
<dbReference type="InterPro" id="IPR005475">
    <property type="entry name" value="Transketolase-like_Pyr-bd"/>
</dbReference>
<accession>A0A853GQK7</accession>
<dbReference type="RefSeq" id="WP_130038383.1">
    <property type="nucleotide sequence ID" value="NZ_JACCEV010000001.1"/>
</dbReference>
<dbReference type="InterPro" id="IPR029061">
    <property type="entry name" value="THDP-binding"/>
</dbReference>
<dbReference type="Gene3D" id="3.40.50.970">
    <property type="match status" value="1"/>
</dbReference>
<dbReference type="AlphaFoldDB" id="A0A853GQK7"/>
<dbReference type="EMBL" id="JACCEV010000001">
    <property type="protein sequence ID" value="NYT84447.1"/>
    <property type="molecule type" value="Genomic_DNA"/>
</dbReference>
<dbReference type="SUPFAM" id="SSF52518">
    <property type="entry name" value="Thiamin diphosphate-binding fold (THDP-binding)"/>
    <property type="match status" value="1"/>
</dbReference>
<dbReference type="Pfam" id="PF02779">
    <property type="entry name" value="Transket_pyr"/>
    <property type="match status" value="1"/>
</dbReference>
<dbReference type="Pfam" id="PF02780">
    <property type="entry name" value="Transketolase_C"/>
    <property type="match status" value="1"/>
</dbReference>
<name>A0A853GQK7_9BURK</name>
<dbReference type="SMART" id="SM00861">
    <property type="entry name" value="Transket_pyr"/>
    <property type="match status" value="1"/>
</dbReference>
<dbReference type="InterPro" id="IPR009014">
    <property type="entry name" value="Transketo_C/PFOR_II"/>
</dbReference>
<gene>
    <name evidence="5" type="ORF">H0A62_02420</name>
</gene>
<dbReference type="FunFam" id="3.40.50.970:FF:000129">
    <property type="entry name" value="Transketolase"/>
    <property type="match status" value="1"/>
</dbReference>
<comment type="cofactor">
    <cofactor evidence="1">
        <name>thiamine diphosphate</name>
        <dbReference type="ChEBI" id="CHEBI:58937"/>
    </cofactor>
</comment>
<dbReference type="InterPro" id="IPR051157">
    <property type="entry name" value="PDH/Transketolase"/>
</dbReference>
<evidence type="ECO:0000259" key="4">
    <source>
        <dbReference type="SMART" id="SM00861"/>
    </source>
</evidence>
<comment type="similarity">
    <text evidence="2">Belongs to the transketolase family.</text>
</comment>
<comment type="caution">
    <text evidence="5">The sequence shown here is derived from an EMBL/GenBank/DDBJ whole genome shotgun (WGS) entry which is preliminary data.</text>
</comment>
<keyword evidence="3" id="KW-0786">Thiamine pyrophosphate</keyword>
<dbReference type="Gene3D" id="3.40.50.920">
    <property type="match status" value="1"/>
</dbReference>
<dbReference type="SUPFAM" id="SSF52922">
    <property type="entry name" value="TK C-terminal domain-like"/>
    <property type="match status" value="1"/>
</dbReference>
<sequence>MAEARTLAMSESEEIVGRPSMKAPFSVGLLKAAETRENIVLLTADLGKYTDTIDFRHKYPERFFNVGMAEQSLVMTAAGLSKAGKISYCTTYGTFATRRAYDFLAIACAHSNENVKMFAGNPGLTTGYGGTHQANEDLALMRSIPNLTVIDPCDATEMVQVTQMAADIPGTVYCRQLRANVAVVLDPDTYRFQVGKGHVIGQLHDDTKLGFVSTGFMTERAIDASRHFERAGVSSAVFHSPCIKPFDTNGLLRFANSVDRLVICENHVTTGGLATLVVEALYEAGLSRKLLKIGIPDRFTECGSLPYLQDRYGLTTERIIEQTDTWMRA</sequence>
<evidence type="ECO:0000256" key="2">
    <source>
        <dbReference type="ARBA" id="ARBA00007131"/>
    </source>
</evidence>
<dbReference type="InterPro" id="IPR033248">
    <property type="entry name" value="Transketolase_C"/>
</dbReference>
<dbReference type="PANTHER" id="PTHR43825:SF1">
    <property type="entry name" value="TRANSKETOLASE-LIKE PYRIMIDINE-BINDING DOMAIN-CONTAINING PROTEIN"/>
    <property type="match status" value="1"/>
</dbReference>
<evidence type="ECO:0000256" key="1">
    <source>
        <dbReference type="ARBA" id="ARBA00001964"/>
    </source>
</evidence>
<evidence type="ECO:0000313" key="6">
    <source>
        <dbReference type="Proteomes" id="UP000554144"/>
    </source>
</evidence>
<proteinExistence type="inferred from homology"/>
<dbReference type="PANTHER" id="PTHR43825">
    <property type="entry name" value="PYRUVATE DEHYDROGENASE E1 COMPONENT"/>
    <property type="match status" value="1"/>
</dbReference>
<evidence type="ECO:0000313" key="5">
    <source>
        <dbReference type="EMBL" id="NYT84447.1"/>
    </source>
</evidence>
<feature type="domain" description="Transketolase-like pyrimidine-binding" evidence="4">
    <location>
        <begin position="19"/>
        <end position="183"/>
    </location>
</feature>
<dbReference type="OrthoDB" id="8732661at2"/>
<dbReference type="Proteomes" id="UP000554144">
    <property type="component" value="Unassembled WGS sequence"/>
</dbReference>
<protein>
    <submittedName>
        <fullName evidence="5">Transketolase family protein</fullName>
    </submittedName>
</protein>
<reference evidence="5 6" key="1">
    <citation type="submission" date="2020-07" db="EMBL/GenBank/DDBJ databases">
        <title>Taxonomic revisions and descriptions of new bacterial species based on genomic comparisons in the high-G+C-content subgroup of the family Alcaligenaceae.</title>
        <authorList>
            <person name="Szabo A."/>
            <person name="Felfoldi T."/>
        </authorList>
    </citation>
    <scope>NUCLEOTIDE SEQUENCE [LARGE SCALE GENOMIC DNA]</scope>
    <source>
        <strain evidence="5 6">DSM 25667</strain>
    </source>
</reference>
<keyword evidence="6" id="KW-1185">Reference proteome</keyword>
<organism evidence="5 6">
    <name type="scientific">Pollutimonas harenae</name>
    <dbReference type="NCBI Taxonomy" id="657015"/>
    <lineage>
        <taxon>Bacteria</taxon>
        <taxon>Pseudomonadati</taxon>
        <taxon>Pseudomonadota</taxon>
        <taxon>Betaproteobacteria</taxon>
        <taxon>Burkholderiales</taxon>
        <taxon>Alcaligenaceae</taxon>
        <taxon>Pollutimonas</taxon>
    </lineage>
</organism>